<dbReference type="SUPFAM" id="SSF56194">
    <property type="entry name" value="Uridine diphospho-N-Acetylenolpyruvylglucosamine reductase, MurB, C-terminal domain"/>
    <property type="match status" value="1"/>
</dbReference>
<dbReference type="InterPro" id="IPR011601">
    <property type="entry name" value="MurB_C"/>
</dbReference>
<name>A0A233V435_FINMA</name>
<dbReference type="UniPathway" id="UPA00219"/>
<evidence type="ECO:0000256" key="9">
    <source>
        <dbReference type="ARBA" id="ARBA00022857"/>
    </source>
</evidence>
<feature type="active site" evidence="16">
    <location>
        <position position="294"/>
    </location>
</feature>
<evidence type="ECO:0000256" key="14">
    <source>
        <dbReference type="ARBA" id="ARBA00023316"/>
    </source>
</evidence>
<feature type="domain" description="FAD-binding PCMH-type" evidence="17">
    <location>
        <begin position="30"/>
        <end position="230"/>
    </location>
</feature>
<dbReference type="PANTHER" id="PTHR21071">
    <property type="entry name" value="UDP-N-ACETYLENOLPYRUVOYLGLUCOSAMINE REDUCTASE"/>
    <property type="match status" value="1"/>
</dbReference>
<dbReference type="HAMAP" id="MF_00037">
    <property type="entry name" value="MurB"/>
    <property type="match status" value="1"/>
</dbReference>
<evidence type="ECO:0000256" key="10">
    <source>
        <dbReference type="ARBA" id="ARBA00022960"/>
    </source>
</evidence>
<dbReference type="GO" id="GO:0008360">
    <property type="term" value="P:regulation of cell shape"/>
    <property type="evidence" value="ECO:0007669"/>
    <property type="project" value="UniProtKB-KW"/>
</dbReference>
<accession>A0A233V435</accession>
<dbReference type="InterPro" id="IPR036318">
    <property type="entry name" value="FAD-bd_PCMH-like_sf"/>
</dbReference>
<evidence type="ECO:0000256" key="8">
    <source>
        <dbReference type="ARBA" id="ARBA00022827"/>
    </source>
</evidence>
<evidence type="ECO:0000256" key="13">
    <source>
        <dbReference type="ARBA" id="ARBA00023306"/>
    </source>
</evidence>
<evidence type="ECO:0000256" key="4">
    <source>
        <dbReference type="ARBA" id="ARBA00004752"/>
    </source>
</evidence>
<dbReference type="EMBL" id="NDYC01000026">
    <property type="protein sequence ID" value="OXZ27144.1"/>
    <property type="molecule type" value="Genomic_DNA"/>
</dbReference>
<dbReference type="Gene3D" id="3.30.465.10">
    <property type="match status" value="1"/>
</dbReference>
<keyword evidence="13 16" id="KW-0131">Cell cycle</keyword>
<comment type="pathway">
    <text evidence="4 16">Cell wall biogenesis; peptidoglycan biosynthesis.</text>
</comment>
<keyword evidence="8 16" id="KW-0274">FAD</keyword>
<evidence type="ECO:0000259" key="17">
    <source>
        <dbReference type="PROSITE" id="PS51387"/>
    </source>
</evidence>
<keyword evidence="14 16" id="KW-0961">Cell wall biogenesis/degradation</keyword>
<feature type="active site" description="Proton donor" evidence="16">
    <location>
        <position position="224"/>
    </location>
</feature>
<evidence type="ECO:0000256" key="2">
    <source>
        <dbReference type="ARBA" id="ARBA00003921"/>
    </source>
</evidence>
<dbReference type="InterPro" id="IPR016166">
    <property type="entry name" value="FAD-bd_PCMH"/>
</dbReference>
<dbReference type="Pfam" id="PF02873">
    <property type="entry name" value="MurB_C"/>
    <property type="match status" value="1"/>
</dbReference>
<dbReference type="InterPro" id="IPR006094">
    <property type="entry name" value="Oxid_FAD_bind_N"/>
</dbReference>
<dbReference type="GO" id="GO:0009252">
    <property type="term" value="P:peptidoglycan biosynthetic process"/>
    <property type="evidence" value="ECO:0007669"/>
    <property type="project" value="UniProtKB-UniRule"/>
</dbReference>
<evidence type="ECO:0000313" key="19">
    <source>
        <dbReference type="Proteomes" id="UP000215413"/>
    </source>
</evidence>
<evidence type="ECO:0000256" key="12">
    <source>
        <dbReference type="ARBA" id="ARBA00023002"/>
    </source>
</evidence>
<evidence type="ECO:0000313" key="18">
    <source>
        <dbReference type="EMBL" id="OXZ27144.1"/>
    </source>
</evidence>
<dbReference type="InterPro" id="IPR003170">
    <property type="entry name" value="MurB"/>
</dbReference>
<comment type="subcellular location">
    <subcellularLocation>
        <location evidence="3 16">Cytoplasm</location>
    </subcellularLocation>
</comment>
<evidence type="ECO:0000256" key="7">
    <source>
        <dbReference type="ARBA" id="ARBA00022630"/>
    </source>
</evidence>
<dbReference type="Pfam" id="PF01565">
    <property type="entry name" value="FAD_binding_4"/>
    <property type="match status" value="1"/>
</dbReference>
<comment type="function">
    <text evidence="2 16">Cell wall formation.</text>
</comment>
<evidence type="ECO:0000256" key="15">
    <source>
        <dbReference type="ARBA" id="ARBA00048914"/>
    </source>
</evidence>
<dbReference type="GO" id="GO:0071555">
    <property type="term" value="P:cell wall organization"/>
    <property type="evidence" value="ECO:0007669"/>
    <property type="project" value="UniProtKB-KW"/>
</dbReference>
<evidence type="ECO:0000256" key="1">
    <source>
        <dbReference type="ARBA" id="ARBA00001974"/>
    </source>
</evidence>
<dbReference type="EC" id="1.3.1.98" evidence="16"/>
<dbReference type="NCBIfam" id="TIGR00179">
    <property type="entry name" value="murB"/>
    <property type="match status" value="1"/>
</dbReference>
<evidence type="ECO:0000256" key="6">
    <source>
        <dbReference type="ARBA" id="ARBA00022618"/>
    </source>
</evidence>
<sequence>MNIYKKVFDGKNIGEILYDEPMKNHTTFKIGGSCDVMIFPQTEEQIINAIKLIKQNDFAYRIIGNGSNLLVSDEGLREVVIKLHDNFNDMKIEDDILTAKSGALLSAVSKLAINNSYAGFEAVSGIPGDIGGAITMNAGAYGTEMKDIVHRVKVIDTDLNVKYFNCDEMDFSYRHSRVQDEKLVVLEVEFLLKKGDQQEILNNFHDYTVRRTSKQPLELPSCGSVFKRPEGHFAGQLIDEAGLRGYRYNDAMVSEKHCGFIVNVGDAKCCDVVAVIEHVQKVVFDKFNVKLEPEVRIIGGR</sequence>
<dbReference type="GO" id="GO:0008762">
    <property type="term" value="F:UDP-N-acetylmuramate dehydrogenase activity"/>
    <property type="evidence" value="ECO:0007669"/>
    <property type="project" value="UniProtKB-UniRule"/>
</dbReference>
<feature type="active site" evidence="16">
    <location>
        <position position="174"/>
    </location>
</feature>
<dbReference type="GO" id="GO:0005829">
    <property type="term" value="C:cytosol"/>
    <property type="evidence" value="ECO:0007669"/>
    <property type="project" value="TreeGrafter"/>
</dbReference>
<keyword evidence="6 16" id="KW-0132">Cell division</keyword>
<dbReference type="InterPro" id="IPR036635">
    <property type="entry name" value="MurB_C_sf"/>
</dbReference>
<dbReference type="RefSeq" id="WP_094205959.1">
    <property type="nucleotide sequence ID" value="NZ_NDYC01000026.1"/>
</dbReference>
<dbReference type="AlphaFoldDB" id="A0A233V435"/>
<dbReference type="PROSITE" id="PS51387">
    <property type="entry name" value="FAD_PCMH"/>
    <property type="match status" value="1"/>
</dbReference>
<comment type="similarity">
    <text evidence="16">Belongs to the MurB family.</text>
</comment>
<evidence type="ECO:0000256" key="16">
    <source>
        <dbReference type="HAMAP-Rule" id="MF_00037"/>
    </source>
</evidence>
<dbReference type="GO" id="GO:0071949">
    <property type="term" value="F:FAD binding"/>
    <property type="evidence" value="ECO:0007669"/>
    <property type="project" value="InterPro"/>
</dbReference>
<keyword evidence="5 16" id="KW-0963">Cytoplasm</keyword>
<evidence type="ECO:0000256" key="5">
    <source>
        <dbReference type="ARBA" id="ARBA00022490"/>
    </source>
</evidence>
<comment type="cofactor">
    <cofactor evidence="1 16">
        <name>FAD</name>
        <dbReference type="ChEBI" id="CHEBI:57692"/>
    </cofactor>
</comment>
<dbReference type="InterPro" id="IPR016167">
    <property type="entry name" value="FAD-bd_PCMH_sub1"/>
</dbReference>
<keyword evidence="12 16" id="KW-0560">Oxidoreductase</keyword>
<evidence type="ECO:0000256" key="11">
    <source>
        <dbReference type="ARBA" id="ARBA00022984"/>
    </source>
</evidence>
<keyword evidence="10 16" id="KW-0133">Cell shape</keyword>
<protein>
    <recommendedName>
        <fullName evidence="16">UDP-N-acetylenolpyruvoylglucosamine reductase</fullName>
        <ecNumber evidence="16">1.3.1.98</ecNumber>
    </recommendedName>
    <alternativeName>
        <fullName evidence="16">UDP-N-acetylmuramate dehydrogenase</fullName>
    </alternativeName>
</protein>
<evidence type="ECO:0000256" key="3">
    <source>
        <dbReference type="ARBA" id="ARBA00004496"/>
    </source>
</evidence>
<keyword evidence="11 16" id="KW-0573">Peptidoglycan synthesis</keyword>
<dbReference type="NCBIfam" id="NF010480">
    <property type="entry name" value="PRK13905.1"/>
    <property type="match status" value="1"/>
</dbReference>
<dbReference type="Gene3D" id="3.30.43.10">
    <property type="entry name" value="Uridine Diphospho-n-acetylenolpyruvylglucosamine Reductase, domain 2"/>
    <property type="match status" value="1"/>
</dbReference>
<keyword evidence="7 16" id="KW-0285">Flavoprotein</keyword>
<dbReference type="Gene3D" id="3.90.78.10">
    <property type="entry name" value="UDP-N-acetylenolpyruvoylglucosamine reductase, C-terminal domain"/>
    <property type="match status" value="1"/>
</dbReference>
<dbReference type="PANTHER" id="PTHR21071:SF4">
    <property type="entry name" value="UDP-N-ACETYLENOLPYRUVOYLGLUCOSAMINE REDUCTASE"/>
    <property type="match status" value="1"/>
</dbReference>
<proteinExistence type="inferred from homology"/>
<gene>
    <name evidence="16" type="primary">murB</name>
    <name evidence="18" type="ORF">B9N49_06080</name>
</gene>
<dbReference type="SUPFAM" id="SSF56176">
    <property type="entry name" value="FAD-binding/transporter-associated domain-like"/>
    <property type="match status" value="1"/>
</dbReference>
<reference evidence="19" key="1">
    <citation type="submission" date="2017-04" db="EMBL/GenBank/DDBJ databases">
        <title>Finegoldia magna isolated from orthopedic joint implant-associated infections.</title>
        <authorList>
            <person name="Bjorklund S."/>
            <person name="Bruggemann H."/>
            <person name="Jensen A."/>
            <person name="Hellmark B."/>
            <person name="Soderquist B."/>
        </authorList>
    </citation>
    <scope>NUCLEOTIDE SEQUENCE [LARGE SCALE GENOMIC DNA]</scope>
    <source>
        <strain evidence="19">CCUG 54800</strain>
    </source>
</reference>
<comment type="caution">
    <text evidence="18">The sequence shown here is derived from an EMBL/GenBank/DDBJ whole genome shotgun (WGS) entry which is preliminary data.</text>
</comment>
<dbReference type="GO" id="GO:0051301">
    <property type="term" value="P:cell division"/>
    <property type="evidence" value="ECO:0007669"/>
    <property type="project" value="UniProtKB-KW"/>
</dbReference>
<comment type="catalytic activity">
    <reaction evidence="15 16">
        <text>UDP-N-acetyl-alpha-D-muramate + NADP(+) = UDP-N-acetyl-3-O-(1-carboxyvinyl)-alpha-D-glucosamine + NADPH + H(+)</text>
        <dbReference type="Rhea" id="RHEA:12248"/>
        <dbReference type="ChEBI" id="CHEBI:15378"/>
        <dbReference type="ChEBI" id="CHEBI:57783"/>
        <dbReference type="ChEBI" id="CHEBI:58349"/>
        <dbReference type="ChEBI" id="CHEBI:68483"/>
        <dbReference type="ChEBI" id="CHEBI:70757"/>
        <dbReference type="EC" id="1.3.1.98"/>
    </reaction>
</comment>
<organism evidence="18 19">
    <name type="scientific">Finegoldia magna</name>
    <name type="common">Peptostreptococcus magnus</name>
    <dbReference type="NCBI Taxonomy" id="1260"/>
    <lineage>
        <taxon>Bacteria</taxon>
        <taxon>Bacillati</taxon>
        <taxon>Bacillota</taxon>
        <taxon>Tissierellia</taxon>
        <taxon>Tissierellales</taxon>
        <taxon>Peptoniphilaceae</taxon>
        <taxon>Finegoldia</taxon>
    </lineage>
</organism>
<keyword evidence="9 16" id="KW-0521">NADP</keyword>
<dbReference type="Proteomes" id="UP000215413">
    <property type="component" value="Unassembled WGS sequence"/>
</dbReference>
<dbReference type="InterPro" id="IPR016169">
    <property type="entry name" value="FAD-bd_PCMH_sub2"/>
</dbReference>